<organism evidence="10 11">
    <name type="scientific">Aegilops tauschii subsp. strangulata</name>
    <name type="common">Goatgrass</name>
    <dbReference type="NCBI Taxonomy" id="200361"/>
    <lineage>
        <taxon>Eukaryota</taxon>
        <taxon>Viridiplantae</taxon>
        <taxon>Streptophyta</taxon>
        <taxon>Embryophyta</taxon>
        <taxon>Tracheophyta</taxon>
        <taxon>Spermatophyta</taxon>
        <taxon>Magnoliopsida</taxon>
        <taxon>Liliopsida</taxon>
        <taxon>Poales</taxon>
        <taxon>Poaceae</taxon>
        <taxon>BOP clade</taxon>
        <taxon>Pooideae</taxon>
        <taxon>Triticodae</taxon>
        <taxon>Triticeae</taxon>
        <taxon>Triticinae</taxon>
        <taxon>Aegilops</taxon>
    </lineage>
</organism>
<evidence type="ECO:0000313" key="11">
    <source>
        <dbReference type="Proteomes" id="UP000015105"/>
    </source>
</evidence>
<reference evidence="11" key="2">
    <citation type="journal article" date="2017" name="Nat. Plants">
        <title>The Aegilops tauschii genome reveals multiple impacts of transposons.</title>
        <authorList>
            <person name="Zhao G."/>
            <person name="Zou C."/>
            <person name="Li K."/>
            <person name="Wang K."/>
            <person name="Li T."/>
            <person name="Gao L."/>
            <person name="Zhang X."/>
            <person name="Wang H."/>
            <person name="Yang Z."/>
            <person name="Liu X."/>
            <person name="Jiang W."/>
            <person name="Mao L."/>
            <person name="Kong X."/>
            <person name="Jiao Y."/>
            <person name="Jia J."/>
        </authorList>
    </citation>
    <scope>NUCLEOTIDE SEQUENCE [LARGE SCALE GENOMIC DNA]</scope>
    <source>
        <strain evidence="11">cv. AL8/78</strain>
    </source>
</reference>
<reference evidence="11" key="1">
    <citation type="journal article" date="2014" name="Science">
        <title>Ancient hybridizations among the ancestral genomes of bread wheat.</title>
        <authorList>
            <consortium name="International Wheat Genome Sequencing Consortium,"/>
            <person name="Marcussen T."/>
            <person name="Sandve S.R."/>
            <person name="Heier L."/>
            <person name="Spannagl M."/>
            <person name="Pfeifer M."/>
            <person name="Jakobsen K.S."/>
            <person name="Wulff B.B."/>
            <person name="Steuernagel B."/>
            <person name="Mayer K.F."/>
            <person name="Olsen O.A."/>
        </authorList>
    </citation>
    <scope>NUCLEOTIDE SEQUENCE [LARGE SCALE GENOMIC DNA]</scope>
    <source>
        <strain evidence="11">cv. AL8/78</strain>
    </source>
</reference>
<dbReference type="SMART" id="SM00717">
    <property type="entry name" value="SANT"/>
    <property type="match status" value="2"/>
</dbReference>
<dbReference type="Gramene" id="AET1Gv20556600.1">
    <property type="protein sequence ID" value="AET1Gv20556600.1"/>
    <property type="gene ID" value="AET1Gv20556600"/>
</dbReference>
<evidence type="ECO:0000259" key="8">
    <source>
        <dbReference type="PROSITE" id="PS50090"/>
    </source>
</evidence>
<keyword evidence="5" id="KW-0804">Transcription</keyword>
<keyword evidence="6" id="KW-0539">Nucleus</keyword>
<evidence type="ECO:0000256" key="6">
    <source>
        <dbReference type="ARBA" id="ARBA00023242"/>
    </source>
</evidence>
<dbReference type="CDD" id="cd00167">
    <property type="entry name" value="SANT"/>
    <property type="match status" value="2"/>
</dbReference>
<dbReference type="PROSITE" id="PS51294">
    <property type="entry name" value="HTH_MYB"/>
    <property type="match status" value="2"/>
</dbReference>
<dbReference type="GO" id="GO:0003677">
    <property type="term" value="F:DNA binding"/>
    <property type="evidence" value="ECO:0007669"/>
    <property type="project" value="UniProtKB-KW"/>
</dbReference>
<name>A0A452YWP7_AEGTS</name>
<evidence type="ECO:0000256" key="1">
    <source>
        <dbReference type="ARBA" id="ARBA00004123"/>
    </source>
</evidence>
<feature type="compositionally biased region" description="Basic and acidic residues" evidence="7">
    <location>
        <begin position="333"/>
        <end position="351"/>
    </location>
</feature>
<evidence type="ECO:0000256" key="3">
    <source>
        <dbReference type="ARBA" id="ARBA00023015"/>
    </source>
</evidence>
<keyword evidence="4" id="KW-0238">DNA-binding</keyword>
<feature type="compositionally biased region" description="Gly residues" evidence="7">
    <location>
        <begin position="46"/>
        <end position="64"/>
    </location>
</feature>
<evidence type="ECO:0000256" key="4">
    <source>
        <dbReference type="ARBA" id="ARBA00023125"/>
    </source>
</evidence>
<dbReference type="InterPro" id="IPR017930">
    <property type="entry name" value="Myb_dom"/>
</dbReference>
<evidence type="ECO:0000256" key="5">
    <source>
        <dbReference type="ARBA" id="ARBA00023163"/>
    </source>
</evidence>
<accession>A0A452YWP7</accession>
<sequence>NALPSLAPHPVPRPNRTPTSTYVLICTTHAAAAAETETDAGREGRGGMPDGGGGSDGAGTGAGRIKGSWSPEEDELLRDAVARHGARNWTVISAEIPGRTGKSCRLRWCNQLSPGVHRRAFTPDEDRLIFDLHSKHGNKWATIARKLVGRTDNSVKNHWNSTLRKRRRAAAAAATAGNAAGGPVFAPAAAMSFQSVDLTKGGEDDYDDDDDSDGSVEPPANAKRPRVDVPPAVKVDDQAPPPDPPTSLSLSLPGTGVGAVTPPAPPAPVPAPAPVKEAWMESARAMLEQNPWFMEAMKRMVEDEVRRQMGSVCSIMASLGRAGAAAATLPTARVDRAETHPAGGRDQRTDG</sequence>
<keyword evidence="11" id="KW-1185">Reference proteome</keyword>
<feature type="domain" description="Myb-like" evidence="8">
    <location>
        <begin position="61"/>
        <end position="112"/>
    </location>
</feature>
<reference evidence="10" key="3">
    <citation type="journal article" date="2017" name="Nature">
        <title>Genome sequence of the progenitor of the wheat D genome Aegilops tauschii.</title>
        <authorList>
            <person name="Luo M.C."/>
            <person name="Gu Y.Q."/>
            <person name="Puiu D."/>
            <person name="Wang H."/>
            <person name="Twardziok S.O."/>
            <person name="Deal K.R."/>
            <person name="Huo N."/>
            <person name="Zhu T."/>
            <person name="Wang L."/>
            <person name="Wang Y."/>
            <person name="McGuire P.E."/>
            <person name="Liu S."/>
            <person name="Long H."/>
            <person name="Ramasamy R.K."/>
            <person name="Rodriguez J.C."/>
            <person name="Van S.L."/>
            <person name="Yuan L."/>
            <person name="Wang Z."/>
            <person name="Xia Z."/>
            <person name="Xiao L."/>
            <person name="Anderson O.D."/>
            <person name="Ouyang S."/>
            <person name="Liang Y."/>
            <person name="Zimin A.V."/>
            <person name="Pertea G."/>
            <person name="Qi P."/>
            <person name="Bennetzen J.L."/>
            <person name="Dai X."/>
            <person name="Dawson M.W."/>
            <person name="Muller H.G."/>
            <person name="Kugler K."/>
            <person name="Rivarola-Duarte L."/>
            <person name="Spannagl M."/>
            <person name="Mayer K.F.X."/>
            <person name="Lu F.H."/>
            <person name="Bevan M.W."/>
            <person name="Leroy P."/>
            <person name="Li P."/>
            <person name="You F.M."/>
            <person name="Sun Q."/>
            <person name="Liu Z."/>
            <person name="Lyons E."/>
            <person name="Wicker T."/>
            <person name="Salzberg S.L."/>
            <person name="Devos K.M."/>
            <person name="Dvorak J."/>
        </authorList>
    </citation>
    <scope>NUCLEOTIDE SEQUENCE [LARGE SCALE GENOMIC DNA]</scope>
    <source>
        <strain evidence="10">cv. AL8/78</strain>
    </source>
</reference>
<evidence type="ECO:0000259" key="9">
    <source>
        <dbReference type="PROSITE" id="PS51294"/>
    </source>
</evidence>
<dbReference type="EnsemblPlants" id="AET1Gv20556600.1">
    <property type="protein sequence ID" value="AET1Gv20556600.1"/>
    <property type="gene ID" value="AET1Gv20556600"/>
</dbReference>
<feature type="region of interest" description="Disordered" evidence="7">
    <location>
        <begin position="328"/>
        <end position="351"/>
    </location>
</feature>
<dbReference type="FunFam" id="1.10.10.60:FF:000060">
    <property type="entry name" value="MYB transcription factor"/>
    <property type="match status" value="1"/>
</dbReference>
<feature type="compositionally biased region" description="Acidic residues" evidence="7">
    <location>
        <begin position="204"/>
        <end position="214"/>
    </location>
</feature>
<dbReference type="PANTHER" id="PTHR47995:SF18">
    <property type="entry name" value="TRANSCRIPTION FACTOR MYB65"/>
    <property type="match status" value="1"/>
</dbReference>
<dbReference type="InterPro" id="IPR009057">
    <property type="entry name" value="Homeodomain-like_sf"/>
</dbReference>
<dbReference type="STRING" id="200361.A0A452YWP7"/>
<evidence type="ECO:0000313" key="10">
    <source>
        <dbReference type="EnsemblPlants" id="AET1Gv20556600.1"/>
    </source>
</evidence>
<dbReference type="Pfam" id="PF00249">
    <property type="entry name" value="Myb_DNA-binding"/>
    <property type="match status" value="2"/>
</dbReference>
<dbReference type="Proteomes" id="UP000015105">
    <property type="component" value="Chromosome 1D"/>
</dbReference>
<comment type="subcellular location">
    <subcellularLocation>
        <location evidence="1">Nucleus</location>
    </subcellularLocation>
</comment>
<reference evidence="10" key="5">
    <citation type="journal article" date="2021" name="G3 (Bethesda)">
        <title>Aegilops tauschii genome assembly Aet v5.0 features greater sequence contiguity and improved annotation.</title>
        <authorList>
            <person name="Wang L."/>
            <person name="Zhu T."/>
            <person name="Rodriguez J.C."/>
            <person name="Deal K.R."/>
            <person name="Dubcovsky J."/>
            <person name="McGuire P.E."/>
            <person name="Lux T."/>
            <person name="Spannagl M."/>
            <person name="Mayer K.F.X."/>
            <person name="Baldrich P."/>
            <person name="Meyers B.C."/>
            <person name="Huo N."/>
            <person name="Gu Y.Q."/>
            <person name="Zhou H."/>
            <person name="Devos K.M."/>
            <person name="Bennetzen J.L."/>
            <person name="Unver T."/>
            <person name="Budak H."/>
            <person name="Gulick P.J."/>
            <person name="Galiba G."/>
            <person name="Kalapos B."/>
            <person name="Nelson D.R."/>
            <person name="Li P."/>
            <person name="You F.M."/>
            <person name="Luo M.C."/>
            <person name="Dvorak J."/>
        </authorList>
    </citation>
    <scope>NUCLEOTIDE SEQUENCE [LARGE SCALE GENOMIC DNA]</scope>
    <source>
        <strain evidence="10">cv. AL8/78</strain>
    </source>
</reference>
<dbReference type="SUPFAM" id="SSF46689">
    <property type="entry name" value="Homeodomain-like"/>
    <property type="match status" value="1"/>
</dbReference>
<proteinExistence type="predicted"/>
<reference evidence="10" key="4">
    <citation type="submission" date="2019-03" db="UniProtKB">
        <authorList>
            <consortium name="EnsemblPlants"/>
        </authorList>
    </citation>
    <scope>IDENTIFICATION</scope>
</reference>
<dbReference type="AlphaFoldDB" id="A0A452YWP7"/>
<dbReference type="InterPro" id="IPR001005">
    <property type="entry name" value="SANT/Myb"/>
</dbReference>
<feature type="region of interest" description="Disordered" evidence="7">
    <location>
        <begin position="199"/>
        <end position="269"/>
    </location>
</feature>
<dbReference type="GO" id="GO:0005634">
    <property type="term" value="C:nucleus"/>
    <property type="evidence" value="ECO:0007669"/>
    <property type="project" value="UniProtKB-SubCell"/>
</dbReference>
<protein>
    <submittedName>
        <fullName evidence="10">Uncharacterized protein</fullName>
    </submittedName>
</protein>
<evidence type="ECO:0000256" key="7">
    <source>
        <dbReference type="SAM" id="MobiDB-lite"/>
    </source>
</evidence>
<dbReference type="PROSITE" id="PS50090">
    <property type="entry name" value="MYB_LIKE"/>
    <property type="match status" value="2"/>
</dbReference>
<feature type="domain" description="Myb-like" evidence="8">
    <location>
        <begin position="113"/>
        <end position="163"/>
    </location>
</feature>
<keyword evidence="3" id="KW-0805">Transcription regulation</keyword>
<evidence type="ECO:0000256" key="2">
    <source>
        <dbReference type="ARBA" id="ARBA00022737"/>
    </source>
</evidence>
<feature type="domain" description="HTH myb-type" evidence="9">
    <location>
        <begin position="118"/>
        <end position="167"/>
    </location>
</feature>
<dbReference type="PANTHER" id="PTHR47995">
    <property type="entry name" value="TRANSCRIPTION FACTOR MYB33-RELATED"/>
    <property type="match status" value="1"/>
</dbReference>
<dbReference type="Gene3D" id="1.10.10.60">
    <property type="entry name" value="Homeodomain-like"/>
    <property type="match status" value="2"/>
</dbReference>
<feature type="region of interest" description="Disordered" evidence="7">
    <location>
        <begin position="34"/>
        <end position="71"/>
    </location>
</feature>
<keyword evidence="2" id="KW-0677">Repeat</keyword>
<feature type="domain" description="HTH myb-type" evidence="9">
    <location>
        <begin position="61"/>
        <end position="116"/>
    </location>
</feature>